<keyword evidence="3" id="KW-1185">Reference proteome</keyword>
<evidence type="ECO:0008006" key="4">
    <source>
        <dbReference type="Google" id="ProtNLM"/>
    </source>
</evidence>
<evidence type="ECO:0000313" key="3">
    <source>
        <dbReference type="Proteomes" id="UP000658278"/>
    </source>
</evidence>
<evidence type="ECO:0000313" key="2">
    <source>
        <dbReference type="EMBL" id="MBK1825655.1"/>
    </source>
</evidence>
<dbReference type="Proteomes" id="UP000658278">
    <property type="component" value="Unassembled WGS sequence"/>
</dbReference>
<name>A0A934R848_9BACT</name>
<reference evidence="2" key="1">
    <citation type="submission" date="2021-01" db="EMBL/GenBank/DDBJ databases">
        <title>Modified the classification status of verrucomicrobia.</title>
        <authorList>
            <person name="Feng X."/>
        </authorList>
    </citation>
    <scope>NUCLEOTIDE SEQUENCE</scope>
    <source>
        <strain evidence="2">KCTC 22201</strain>
    </source>
</reference>
<sequence length="136" mass="15023">MNRTEQDPQSHQSTDTRKPRRMQILDEVSQLAEKAKAKGKAVVNENSTKIGAALSTVADKSDAARAFIEQGYEQKVAPAFETAQQRLRETSDYLQSHNSSSMGDDLTRVAKRHPKATAGILFGLGFLIARKLYSSK</sequence>
<proteinExistence type="predicted"/>
<evidence type="ECO:0000256" key="1">
    <source>
        <dbReference type="SAM" id="MobiDB-lite"/>
    </source>
</evidence>
<organism evidence="2 3">
    <name type="scientific">Haloferula rosea</name>
    <dbReference type="NCBI Taxonomy" id="490093"/>
    <lineage>
        <taxon>Bacteria</taxon>
        <taxon>Pseudomonadati</taxon>
        <taxon>Verrucomicrobiota</taxon>
        <taxon>Verrucomicrobiia</taxon>
        <taxon>Verrucomicrobiales</taxon>
        <taxon>Verrucomicrobiaceae</taxon>
        <taxon>Haloferula</taxon>
    </lineage>
</organism>
<comment type="caution">
    <text evidence="2">The sequence shown here is derived from an EMBL/GenBank/DDBJ whole genome shotgun (WGS) entry which is preliminary data.</text>
</comment>
<dbReference type="AlphaFoldDB" id="A0A934R848"/>
<accession>A0A934R848</accession>
<gene>
    <name evidence="2" type="ORF">JIN81_01375</name>
</gene>
<dbReference type="EMBL" id="JAENII010000001">
    <property type="protein sequence ID" value="MBK1825655.1"/>
    <property type="molecule type" value="Genomic_DNA"/>
</dbReference>
<protein>
    <recommendedName>
        <fullName evidence="4">DUF883 family protein</fullName>
    </recommendedName>
</protein>
<feature type="region of interest" description="Disordered" evidence="1">
    <location>
        <begin position="1"/>
        <end position="22"/>
    </location>
</feature>
<dbReference type="RefSeq" id="WP_200275516.1">
    <property type="nucleotide sequence ID" value="NZ_JAENII010000001.1"/>
</dbReference>